<evidence type="ECO:0000313" key="5">
    <source>
        <dbReference type="Proteomes" id="UP000002872"/>
    </source>
</evidence>
<dbReference type="GO" id="GO:0000467">
    <property type="term" value="P:exonucleolytic trimming to generate mature 3'-end of 5.8S rRNA from tricistronic rRNA transcript (SSU-rRNA, 5.8S rRNA, LSU-rRNA)"/>
    <property type="evidence" value="ECO:0007669"/>
    <property type="project" value="InterPro"/>
</dbReference>
<dbReference type="GO" id="GO:0000175">
    <property type="term" value="F:3'-5'-RNA exonuclease activity"/>
    <property type="evidence" value="ECO:0007669"/>
    <property type="project" value="InterPro"/>
</dbReference>
<organism evidence="4 5">
    <name type="scientific">Nematocida parisii (strain ERTm3)</name>
    <name type="common">Nematode killer fungus</name>
    <dbReference type="NCBI Taxonomy" id="935791"/>
    <lineage>
        <taxon>Eukaryota</taxon>
        <taxon>Fungi</taxon>
        <taxon>Fungi incertae sedis</taxon>
        <taxon>Microsporidia</taxon>
        <taxon>Nematocida</taxon>
    </lineage>
</organism>
<dbReference type="VEuPathDB" id="MicrosporidiaDB:NEQG_02271"/>
<dbReference type="GO" id="GO:0003727">
    <property type="term" value="F:single-stranded RNA binding"/>
    <property type="evidence" value="ECO:0007669"/>
    <property type="project" value="TreeGrafter"/>
</dbReference>
<dbReference type="Gene3D" id="1.10.150.80">
    <property type="entry name" value="HRDC domain"/>
    <property type="match status" value="1"/>
</dbReference>
<keyword evidence="2" id="KW-0539">Nucleus</keyword>
<comment type="subcellular location">
    <subcellularLocation>
        <location evidence="1">Nucleus</location>
    </subcellularLocation>
</comment>
<accession>I3EES7</accession>
<dbReference type="InterPro" id="IPR002562">
    <property type="entry name" value="3'-5'_exonuclease_dom"/>
</dbReference>
<dbReference type="EMBL" id="GL870881">
    <property type="protein sequence ID" value="EIJ87724.1"/>
    <property type="molecule type" value="Genomic_DNA"/>
</dbReference>
<dbReference type="InterPro" id="IPR045092">
    <property type="entry name" value="Rrp6-like"/>
</dbReference>
<evidence type="ECO:0000256" key="1">
    <source>
        <dbReference type="ARBA" id="ARBA00004123"/>
    </source>
</evidence>
<evidence type="ECO:0000259" key="3">
    <source>
        <dbReference type="PROSITE" id="PS50967"/>
    </source>
</evidence>
<sequence length="471" mass="54132">MLLPQATERLSKALTKYTNMIKQEKLIMTEAEISSKLHQCQELIGQVENQISTEPLSLLKTIEDILEDIHKTCTNTENVKEENIIPDPTTILIESATKKKFVLSKNIPRPQINFKNRDVYAMKPEGFYHSNSFIRTAQSAKTPAETVEVDSQTVEGCENIEDATRSILMKLYSSTKIIDVTTEISPNIYYIKTAEECKMANTHILQEAAVGVDIKTHKFRSYSGFTCYIQVATLESIYLFDMIELRNNSELLTFWSNPSVVKVFYKATEKVYWLKKDLQYTVKAYVDLLSIYGYPEEVTNLGRAVMYATGRKLRKQLQLMDWRYKPISVEMCTDLTEQVGYLLLSVAGMAKKCTEEQFVSGYNYKAKKIESDLSPEEFLLSKNIEPAEISVKLHMLRDFIAKQEDESPQFLMTDKQLVRFIKEQPTTQEQVFSLFKNISPLFKANLNNFINLLHSTHKTSSFNMTALKDKS</sequence>
<dbReference type="InterPro" id="IPR010997">
    <property type="entry name" value="HRDC-like_sf"/>
</dbReference>
<dbReference type="GO" id="GO:0000166">
    <property type="term" value="F:nucleotide binding"/>
    <property type="evidence" value="ECO:0007669"/>
    <property type="project" value="InterPro"/>
</dbReference>
<gene>
    <name evidence="4" type="ORF">NEQG_02271</name>
</gene>
<dbReference type="InterPro" id="IPR012337">
    <property type="entry name" value="RNaseH-like_sf"/>
</dbReference>
<dbReference type="Gene3D" id="3.30.420.10">
    <property type="entry name" value="Ribonuclease H-like superfamily/Ribonuclease H"/>
    <property type="match status" value="1"/>
</dbReference>
<dbReference type="GO" id="GO:0005730">
    <property type="term" value="C:nucleolus"/>
    <property type="evidence" value="ECO:0007669"/>
    <property type="project" value="TreeGrafter"/>
</dbReference>
<evidence type="ECO:0000313" key="4">
    <source>
        <dbReference type="EMBL" id="EIJ87724.1"/>
    </source>
</evidence>
<dbReference type="GO" id="GO:0071038">
    <property type="term" value="P:TRAMP-dependent tRNA surveillance pathway"/>
    <property type="evidence" value="ECO:0007669"/>
    <property type="project" value="TreeGrafter"/>
</dbReference>
<dbReference type="Pfam" id="PF01612">
    <property type="entry name" value="DNA_pol_A_exo1"/>
    <property type="match status" value="1"/>
</dbReference>
<dbReference type="InterPro" id="IPR002121">
    <property type="entry name" value="HRDC_dom"/>
</dbReference>
<dbReference type="PROSITE" id="PS50967">
    <property type="entry name" value="HRDC"/>
    <property type="match status" value="1"/>
</dbReference>
<feature type="domain" description="HRDC" evidence="3">
    <location>
        <begin position="383"/>
        <end position="463"/>
    </location>
</feature>
<dbReference type="SMART" id="SM00474">
    <property type="entry name" value="35EXOc"/>
    <property type="match status" value="1"/>
</dbReference>
<dbReference type="OrthoDB" id="2250022at2759"/>
<evidence type="ECO:0000256" key="2">
    <source>
        <dbReference type="ARBA" id="ARBA00023242"/>
    </source>
</evidence>
<dbReference type="PANTHER" id="PTHR12124:SF47">
    <property type="entry name" value="EXOSOME COMPONENT 10"/>
    <property type="match status" value="1"/>
</dbReference>
<dbReference type="SUPFAM" id="SSF47819">
    <property type="entry name" value="HRDC-like"/>
    <property type="match status" value="1"/>
</dbReference>
<dbReference type="PANTHER" id="PTHR12124">
    <property type="entry name" value="POLYMYOSITIS/SCLERODERMA AUTOANTIGEN-RELATED"/>
    <property type="match status" value="1"/>
</dbReference>
<dbReference type="HOGENOM" id="CLU_580162_0_0_1"/>
<name>I3EES7_NEMP3</name>
<proteinExistence type="predicted"/>
<dbReference type="GO" id="GO:0071040">
    <property type="term" value="P:nuclear polyadenylation-dependent antisense transcript catabolic process"/>
    <property type="evidence" value="ECO:0007669"/>
    <property type="project" value="TreeGrafter"/>
</dbReference>
<dbReference type="OMA" id="KTHKFRS"/>
<dbReference type="InterPro" id="IPR044876">
    <property type="entry name" value="HRDC_dom_sf"/>
</dbReference>
<dbReference type="InterPro" id="IPR036397">
    <property type="entry name" value="RNaseH_sf"/>
</dbReference>
<dbReference type="GO" id="GO:0071035">
    <property type="term" value="P:nuclear polyadenylation-dependent rRNA catabolic process"/>
    <property type="evidence" value="ECO:0007669"/>
    <property type="project" value="TreeGrafter"/>
</dbReference>
<dbReference type="Pfam" id="PF00570">
    <property type="entry name" value="HRDC"/>
    <property type="match status" value="1"/>
</dbReference>
<dbReference type="SUPFAM" id="SSF53098">
    <property type="entry name" value="Ribonuclease H-like"/>
    <property type="match status" value="1"/>
</dbReference>
<dbReference type="STRING" id="935791.I3EES7"/>
<protein>
    <recommendedName>
        <fullName evidence="3">HRDC domain-containing protein</fullName>
    </recommendedName>
</protein>
<dbReference type="AlphaFoldDB" id="I3EES7"/>
<keyword evidence="5" id="KW-1185">Reference proteome</keyword>
<dbReference type="GO" id="GO:0071037">
    <property type="term" value="P:nuclear polyadenylation-dependent snRNA catabolic process"/>
    <property type="evidence" value="ECO:0007669"/>
    <property type="project" value="TreeGrafter"/>
</dbReference>
<dbReference type="InParanoid" id="I3EES7"/>
<dbReference type="GO" id="GO:0071044">
    <property type="term" value="P:histone mRNA catabolic process"/>
    <property type="evidence" value="ECO:0007669"/>
    <property type="project" value="TreeGrafter"/>
</dbReference>
<dbReference type="GO" id="GO:0071051">
    <property type="term" value="P:poly(A)-dependent snoRNA 3'-end processing"/>
    <property type="evidence" value="ECO:0007669"/>
    <property type="project" value="TreeGrafter"/>
</dbReference>
<reference evidence="4" key="1">
    <citation type="submission" date="2011-01" db="EMBL/GenBank/DDBJ databases">
        <title>The Genome Sequence of Nematocida parisii strain ERTm3.</title>
        <authorList>
            <consortium name="The Broad Institute Genome Sequencing Platform"/>
            <consortium name="The Broad Institute Genome Sequencing Center for Infectious Disease"/>
            <person name="Cuomo C."/>
            <person name="Troemel E."/>
            <person name="Young S.K."/>
            <person name="Zeng Q."/>
            <person name="Gargeya S."/>
            <person name="Fitzgerald M."/>
            <person name="Haas B."/>
            <person name="Abouelleil A."/>
            <person name="Alvarado L."/>
            <person name="Arachchi H.M."/>
            <person name="Berlin A."/>
            <person name="Chapman S.B."/>
            <person name="Gearin G."/>
            <person name="Goldberg J."/>
            <person name="Griggs A."/>
            <person name="Gujja S."/>
            <person name="Hansen M."/>
            <person name="Heiman D."/>
            <person name="Howarth C."/>
            <person name="Larimer J."/>
            <person name="Lui A."/>
            <person name="MacDonald P.J.P."/>
            <person name="McCowen C."/>
            <person name="Montmayeur A."/>
            <person name="Murphy C."/>
            <person name="Neiman D."/>
            <person name="Pearson M."/>
            <person name="Priest M."/>
            <person name="Roberts A."/>
            <person name="Saif S."/>
            <person name="Shea T."/>
            <person name="Sisk P."/>
            <person name="Stolte C."/>
            <person name="Sykes S."/>
            <person name="Wortman J."/>
            <person name="Nusbaum C."/>
            <person name="Birren B."/>
        </authorList>
    </citation>
    <scope>NUCLEOTIDE SEQUENCE</scope>
    <source>
        <strain evidence="4">ERTm3</strain>
    </source>
</reference>
<dbReference type="GO" id="GO:0071039">
    <property type="term" value="P:nuclear polyadenylation-dependent CUT catabolic process"/>
    <property type="evidence" value="ECO:0007669"/>
    <property type="project" value="TreeGrafter"/>
</dbReference>
<dbReference type="Proteomes" id="UP000002872">
    <property type="component" value="Unassembled WGS sequence"/>
</dbReference>
<dbReference type="GO" id="GO:0000176">
    <property type="term" value="C:nuclear exosome (RNase complex)"/>
    <property type="evidence" value="ECO:0007669"/>
    <property type="project" value="TreeGrafter"/>
</dbReference>
<dbReference type="GO" id="GO:0071036">
    <property type="term" value="P:nuclear polyadenylation-dependent snoRNA catabolic process"/>
    <property type="evidence" value="ECO:0007669"/>
    <property type="project" value="TreeGrafter"/>
</dbReference>